<sequence length="126" mass="13455">MDSLIGDTAYSMQSQHGAVCPISRGLDFGPALSAREAEASKHTRPQEDTVRLHIVQGPSIVLPSSQPIIVSHQRPKHQKGSTTTPPPPPARSPSSSIPPNGAFFHGLVGLDWPLTGLIPAPLWCLR</sequence>
<gene>
    <name evidence="2" type="ORF">B0H65DRAFT_266149</name>
</gene>
<evidence type="ECO:0000256" key="1">
    <source>
        <dbReference type="SAM" id="MobiDB-lite"/>
    </source>
</evidence>
<reference evidence="2" key="2">
    <citation type="submission" date="2023-06" db="EMBL/GenBank/DDBJ databases">
        <authorList>
            <consortium name="Lawrence Berkeley National Laboratory"/>
            <person name="Haridas S."/>
            <person name="Hensen N."/>
            <person name="Bonometti L."/>
            <person name="Westerberg I."/>
            <person name="Brannstrom I.O."/>
            <person name="Guillou S."/>
            <person name="Cros-Aarteil S."/>
            <person name="Calhoun S."/>
            <person name="Kuo A."/>
            <person name="Mondo S."/>
            <person name="Pangilinan J."/>
            <person name="Riley R."/>
            <person name="Labutti K."/>
            <person name="Andreopoulos B."/>
            <person name="Lipzen A."/>
            <person name="Chen C."/>
            <person name="Yanf M."/>
            <person name="Daum C."/>
            <person name="Ng V."/>
            <person name="Clum A."/>
            <person name="Steindorff A."/>
            <person name="Ohm R."/>
            <person name="Martin F."/>
            <person name="Silar P."/>
            <person name="Natvig D."/>
            <person name="Lalanne C."/>
            <person name="Gautier V."/>
            <person name="Ament-Velasquez S.L."/>
            <person name="Kruys A."/>
            <person name="Hutchinson M.I."/>
            <person name="Powell A.J."/>
            <person name="Barry K."/>
            <person name="Miller A.N."/>
            <person name="Grigoriev I.V."/>
            <person name="Debuchy R."/>
            <person name="Gladieux P."/>
            <person name="Thoren M.H."/>
            <person name="Johannesson H."/>
        </authorList>
    </citation>
    <scope>NUCLEOTIDE SEQUENCE</scope>
    <source>
        <strain evidence="2">CBS 560.94</strain>
    </source>
</reference>
<comment type="caution">
    <text evidence="2">The sequence shown here is derived from an EMBL/GenBank/DDBJ whole genome shotgun (WGS) entry which is preliminary data.</text>
</comment>
<keyword evidence="3" id="KW-1185">Reference proteome</keyword>
<dbReference type="GeneID" id="87859837"/>
<organism evidence="2 3">
    <name type="scientific">Neurospora tetraspora</name>
    <dbReference type="NCBI Taxonomy" id="94610"/>
    <lineage>
        <taxon>Eukaryota</taxon>
        <taxon>Fungi</taxon>
        <taxon>Dikarya</taxon>
        <taxon>Ascomycota</taxon>
        <taxon>Pezizomycotina</taxon>
        <taxon>Sordariomycetes</taxon>
        <taxon>Sordariomycetidae</taxon>
        <taxon>Sordariales</taxon>
        <taxon>Sordariaceae</taxon>
        <taxon>Neurospora</taxon>
    </lineage>
</organism>
<evidence type="ECO:0000313" key="3">
    <source>
        <dbReference type="Proteomes" id="UP001278500"/>
    </source>
</evidence>
<protein>
    <submittedName>
        <fullName evidence="2">Uncharacterized protein</fullName>
    </submittedName>
</protein>
<name>A0AAE0JAT8_9PEZI</name>
<reference evidence="2" key="1">
    <citation type="journal article" date="2023" name="Mol. Phylogenet. Evol.">
        <title>Genome-scale phylogeny and comparative genomics of the fungal order Sordariales.</title>
        <authorList>
            <person name="Hensen N."/>
            <person name="Bonometti L."/>
            <person name="Westerberg I."/>
            <person name="Brannstrom I.O."/>
            <person name="Guillou S."/>
            <person name="Cros-Aarteil S."/>
            <person name="Calhoun S."/>
            <person name="Haridas S."/>
            <person name="Kuo A."/>
            <person name="Mondo S."/>
            <person name="Pangilinan J."/>
            <person name="Riley R."/>
            <person name="LaButti K."/>
            <person name="Andreopoulos B."/>
            <person name="Lipzen A."/>
            <person name="Chen C."/>
            <person name="Yan M."/>
            <person name="Daum C."/>
            <person name="Ng V."/>
            <person name="Clum A."/>
            <person name="Steindorff A."/>
            <person name="Ohm R.A."/>
            <person name="Martin F."/>
            <person name="Silar P."/>
            <person name="Natvig D.O."/>
            <person name="Lalanne C."/>
            <person name="Gautier V."/>
            <person name="Ament-Velasquez S.L."/>
            <person name="Kruys A."/>
            <person name="Hutchinson M.I."/>
            <person name="Powell A.J."/>
            <person name="Barry K."/>
            <person name="Miller A.N."/>
            <person name="Grigoriev I.V."/>
            <person name="Debuchy R."/>
            <person name="Gladieux P."/>
            <person name="Hiltunen Thoren M."/>
            <person name="Johannesson H."/>
        </authorList>
    </citation>
    <scope>NUCLEOTIDE SEQUENCE</scope>
    <source>
        <strain evidence="2">CBS 560.94</strain>
    </source>
</reference>
<dbReference type="AlphaFoldDB" id="A0AAE0JAT8"/>
<dbReference type="EMBL" id="JAUEPP010000006">
    <property type="protein sequence ID" value="KAK3340630.1"/>
    <property type="molecule type" value="Genomic_DNA"/>
</dbReference>
<accession>A0AAE0JAT8</accession>
<dbReference type="RefSeq" id="XP_062679572.1">
    <property type="nucleotide sequence ID" value="XM_062822683.1"/>
</dbReference>
<proteinExistence type="predicted"/>
<feature type="region of interest" description="Disordered" evidence="1">
    <location>
        <begin position="64"/>
        <end position="98"/>
    </location>
</feature>
<evidence type="ECO:0000313" key="2">
    <source>
        <dbReference type="EMBL" id="KAK3340630.1"/>
    </source>
</evidence>
<dbReference type="Proteomes" id="UP001278500">
    <property type="component" value="Unassembled WGS sequence"/>
</dbReference>